<keyword evidence="5" id="KW-1185">Reference proteome</keyword>
<name>A0A078B5C7_STYLE</name>
<proteinExistence type="inferred from homology"/>
<dbReference type="Gene3D" id="3.60.10.10">
    <property type="entry name" value="Endonuclease/exonuclease/phosphatase"/>
    <property type="match status" value="1"/>
</dbReference>
<gene>
    <name evidence="4" type="primary">Contig7037.g7531</name>
    <name evidence="4" type="ORF">STYLEM_18524</name>
</gene>
<organism evidence="4 5">
    <name type="scientific">Stylonychia lemnae</name>
    <name type="common">Ciliate</name>
    <dbReference type="NCBI Taxonomy" id="5949"/>
    <lineage>
        <taxon>Eukaryota</taxon>
        <taxon>Sar</taxon>
        <taxon>Alveolata</taxon>
        <taxon>Ciliophora</taxon>
        <taxon>Intramacronucleata</taxon>
        <taxon>Spirotrichea</taxon>
        <taxon>Stichotrichia</taxon>
        <taxon>Sporadotrichida</taxon>
        <taxon>Oxytrichidae</taxon>
        <taxon>Stylonychinae</taxon>
        <taxon>Stylonychia</taxon>
    </lineage>
</organism>
<dbReference type="GO" id="GO:0006139">
    <property type="term" value="P:nucleobase-containing compound metabolic process"/>
    <property type="evidence" value="ECO:0007669"/>
    <property type="project" value="UniProtKB-ARBA"/>
</dbReference>
<dbReference type="AlphaFoldDB" id="A0A078B5C7"/>
<dbReference type="InterPro" id="IPR005135">
    <property type="entry name" value="Endo/exonuclease/phosphatase"/>
</dbReference>
<comment type="similarity">
    <text evidence="1">Belongs to the CCR4/nocturin family.</text>
</comment>
<dbReference type="Pfam" id="PF03372">
    <property type="entry name" value="Exo_endo_phos"/>
    <property type="match status" value="1"/>
</dbReference>
<dbReference type="PANTHER" id="PTHR12121:SF45">
    <property type="entry name" value="NOCTURNIN"/>
    <property type="match status" value="1"/>
</dbReference>
<accession>A0A078B5C7</accession>
<evidence type="ECO:0000313" key="5">
    <source>
        <dbReference type="Proteomes" id="UP000039865"/>
    </source>
</evidence>
<feature type="domain" description="Endonuclease/exonuclease/phosphatase" evidence="3">
    <location>
        <begin position="20"/>
        <end position="270"/>
    </location>
</feature>
<dbReference type="OMA" id="LQWNHRS"/>
<dbReference type="InterPro" id="IPR050410">
    <property type="entry name" value="CCR4/nocturin_mRNA_transcr"/>
</dbReference>
<dbReference type="Proteomes" id="UP000039865">
    <property type="component" value="Unassembled WGS sequence"/>
</dbReference>
<protein>
    <recommendedName>
        <fullName evidence="3">Endonuclease/exonuclease/phosphatase domain-containing protein</fullName>
    </recommendedName>
</protein>
<sequence length="280" mass="32603">MIYLEDQSQSDSKQLLKVLNWNTLCQKFTDAFSQVKPEHIEWDYRFNLIKQQLELDDFDIIGLQEIDKNEEYTVFLKDLGYESSIIMKVDGKMGNLLAWKSDRITKVKEVEHMQIDQDNQVLTIGYFKHNTSGKQFIVMNTHLKASDGFQDMRVSQSKFIANKISQVQKDLSQFEFIVLTGDFNEDPENGAINVITEQMTSSLAQIYGADKNHFTSYYFDRRDKVQVRRTIDYIFYTGTCIKPAAYLGLPKEEDLDYEVCFPCQNHPSDHLALAVYFSIQ</sequence>
<evidence type="ECO:0000313" key="4">
    <source>
        <dbReference type="EMBL" id="CDW89391.1"/>
    </source>
</evidence>
<dbReference type="EMBL" id="CCKQ01017496">
    <property type="protein sequence ID" value="CDW89391.1"/>
    <property type="molecule type" value="Genomic_DNA"/>
</dbReference>
<dbReference type="InterPro" id="IPR036691">
    <property type="entry name" value="Endo/exonu/phosph_ase_sf"/>
</dbReference>
<dbReference type="InParanoid" id="A0A078B5C7"/>
<dbReference type="PANTHER" id="PTHR12121">
    <property type="entry name" value="CARBON CATABOLITE REPRESSOR PROTEIN 4"/>
    <property type="match status" value="1"/>
</dbReference>
<keyword evidence="2" id="KW-0378">Hydrolase</keyword>
<reference evidence="4 5" key="1">
    <citation type="submission" date="2014-06" db="EMBL/GenBank/DDBJ databases">
        <authorList>
            <person name="Swart Estienne"/>
        </authorList>
    </citation>
    <scope>NUCLEOTIDE SEQUENCE [LARGE SCALE GENOMIC DNA]</scope>
    <source>
        <strain evidence="4 5">130c</strain>
    </source>
</reference>
<evidence type="ECO:0000256" key="2">
    <source>
        <dbReference type="ARBA" id="ARBA00022801"/>
    </source>
</evidence>
<dbReference type="SUPFAM" id="SSF56219">
    <property type="entry name" value="DNase I-like"/>
    <property type="match status" value="1"/>
</dbReference>
<evidence type="ECO:0000259" key="3">
    <source>
        <dbReference type="Pfam" id="PF03372"/>
    </source>
</evidence>
<evidence type="ECO:0000256" key="1">
    <source>
        <dbReference type="ARBA" id="ARBA00010774"/>
    </source>
</evidence>
<dbReference type="GO" id="GO:0000175">
    <property type="term" value="F:3'-5'-RNA exonuclease activity"/>
    <property type="evidence" value="ECO:0007669"/>
    <property type="project" value="TreeGrafter"/>
</dbReference>
<dbReference type="OrthoDB" id="428734at2759"/>